<evidence type="ECO:0000256" key="9">
    <source>
        <dbReference type="ARBA" id="ARBA00022842"/>
    </source>
</evidence>
<proteinExistence type="inferred from homology"/>
<evidence type="ECO:0000256" key="1">
    <source>
        <dbReference type="ARBA" id="ARBA00004496"/>
    </source>
</evidence>
<name>A0A929B893_9PSEU</name>
<dbReference type="GO" id="GO:0002949">
    <property type="term" value="P:tRNA threonylcarbamoyladenosine modification"/>
    <property type="evidence" value="ECO:0007669"/>
    <property type="project" value="InterPro"/>
</dbReference>
<dbReference type="PANTHER" id="PTHR33540:SF2">
    <property type="entry name" value="TRNA THREONYLCARBAMOYLADENOSINE BIOSYNTHESIS PROTEIN TSAE"/>
    <property type="match status" value="1"/>
</dbReference>
<dbReference type="Gene3D" id="3.40.50.300">
    <property type="entry name" value="P-loop containing nucleotide triphosphate hydrolases"/>
    <property type="match status" value="1"/>
</dbReference>
<dbReference type="GO" id="GO:0005524">
    <property type="term" value="F:ATP binding"/>
    <property type="evidence" value="ECO:0007669"/>
    <property type="project" value="UniProtKB-KW"/>
</dbReference>
<dbReference type="SUPFAM" id="SSF52540">
    <property type="entry name" value="P-loop containing nucleoside triphosphate hydrolases"/>
    <property type="match status" value="1"/>
</dbReference>
<dbReference type="GO" id="GO:0005737">
    <property type="term" value="C:cytoplasm"/>
    <property type="evidence" value="ECO:0007669"/>
    <property type="project" value="UniProtKB-SubCell"/>
</dbReference>
<keyword evidence="8" id="KW-0067">ATP-binding</keyword>
<evidence type="ECO:0000256" key="10">
    <source>
        <dbReference type="ARBA" id="ARBA00024908"/>
    </source>
</evidence>
<comment type="function">
    <text evidence="10">Required for the formation of a threonylcarbamoyl group on adenosine at position 37 (t(6)A37) in tRNAs that read codons beginning with adenine. Is involved in the transfer of the threonylcarbamoyl moiety of threonylcarbamoyl-AMP (TC-AMP) to the N6 group of A37, together with TsaD and TsaB. TsaE seems to play an indirect role in the t(6)A biosynthesis pathway, possibly in regulating the core enzymatic function of TsaD.</text>
</comment>
<evidence type="ECO:0000313" key="12">
    <source>
        <dbReference type="EMBL" id="MBE9375034.1"/>
    </source>
</evidence>
<dbReference type="Pfam" id="PF02367">
    <property type="entry name" value="TsaE"/>
    <property type="match status" value="1"/>
</dbReference>
<reference evidence="12" key="1">
    <citation type="submission" date="2020-10" db="EMBL/GenBank/DDBJ databases">
        <title>Diversity and distribution of actinomycetes associated with coral in the coast of Hainan.</title>
        <authorList>
            <person name="Li F."/>
        </authorList>
    </citation>
    <scope>NUCLEOTIDE SEQUENCE</scope>
    <source>
        <strain evidence="12">HNM0983</strain>
    </source>
</reference>
<evidence type="ECO:0000256" key="4">
    <source>
        <dbReference type="ARBA" id="ARBA00022490"/>
    </source>
</evidence>
<evidence type="ECO:0000256" key="3">
    <source>
        <dbReference type="ARBA" id="ARBA00019010"/>
    </source>
</evidence>
<dbReference type="InterPro" id="IPR003442">
    <property type="entry name" value="T6A_TsaE"/>
</dbReference>
<organism evidence="12 13">
    <name type="scientific">Saccharopolyspora montiporae</name>
    <dbReference type="NCBI Taxonomy" id="2781240"/>
    <lineage>
        <taxon>Bacteria</taxon>
        <taxon>Bacillati</taxon>
        <taxon>Actinomycetota</taxon>
        <taxon>Actinomycetes</taxon>
        <taxon>Pseudonocardiales</taxon>
        <taxon>Pseudonocardiaceae</taxon>
        <taxon>Saccharopolyspora</taxon>
    </lineage>
</organism>
<dbReference type="PANTHER" id="PTHR33540">
    <property type="entry name" value="TRNA THREONYLCARBAMOYLADENOSINE BIOSYNTHESIS PROTEIN TSAE"/>
    <property type="match status" value="1"/>
</dbReference>
<keyword evidence="5" id="KW-0819">tRNA processing</keyword>
<dbReference type="EMBL" id="JADEYC010000018">
    <property type="protein sequence ID" value="MBE9375034.1"/>
    <property type="molecule type" value="Genomic_DNA"/>
</dbReference>
<evidence type="ECO:0000256" key="6">
    <source>
        <dbReference type="ARBA" id="ARBA00022723"/>
    </source>
</evidence>
<dbReference type="AlphaFoldDB" id="A0A929B893"/>
<evidence type="ECO:0000256" key="8">
    <source>
        <dbReference type="ARBA" id="ARBA00022840"/>
    </source>
</evidence>
<comment type="caution">
    <text evidence="12">The sequence shown here is derived from an EMBL/GenBank/DDBJ whole genome shotgun (WGS) entry which is preliminary data.</text>
</comment>
<dbReference type="Proteomes" id="UP000598360">
    <property type="component" value="Unassembled WGS sequence"/>
</dbReference>
<protein>
    <recommendedName>
        <fullName evidence="3">tRNA threonylcarbamoyladenosine biosynthesis protein TsaE</fullName>
    </recommendedName>
    <alternativeName>
        <fullName evidence="11">t(6)A37 threonylcarbamoyladenosine biosynthesis protein TsaE</fullName>
    </alternativeName>
</protein>
<dbReference type="InterPro" id="IPR027417">
    <property type="entry name" value="P-loop_NTPase"/>
</dbReference>
<evidence type="ECO:0000313" key="13">
    <source>
        <dbReference type="Proteomes" id="UP000598360"/>
    </source>
</evidence>
<evidence type="ECO:0000256" key="2">
    <source>
        <dbReference type="ARBA" id="ARBA00007599"/>
    </source>
</evidence>
<evidence type="ECO:0000256" key="11">
    <source>
        <dbReference type="ARBA" id="ARBA00032441"/>
    </source>
</evidence>
<keyword evidence="4" id="KW-0963">Cytoplasm</keyword>
<keyword evidence="7" id="KW-0547">Nucleotide-binding</keyword>
<sequence length="156" mass="16485">MDRAIRLPLEADTLEFGRRLGALLRAGDLVLLDGPLGAGKTVLTRGIAAGMGVSGRITSPTFVLARVHRPASGTGPALVHVDAYRLGGLDEIDDLDLDTDLTEAAVVVEWGAGLVERLADSFLLLGLSRGSDDVREVRLQPHGTAWQQRVQGLAVA</sequence>
<keyword evidence="13" id="KW-1185">Reference proteome</keyword>
<comment type="subcellular location">
    <subcellularLocation>
        <location evidence="1">Cytoplasm</location>
    </subcellularLocation>
</comment>
<keyword evidence="9" id="KW-0460">Magnesium</keyword>
<dbReference type="GO" id="GO:0046872">
    <property type="term" value="F:metal ion binding"/>
    <property type="evidence" value="ECO:0007669"/>
    <property type="project" value="UniProtKB-KW"/>
</dbReference>
<dbReference type="NCBIfam" id="TIGR00150">
    <property type="entry name" value="T6A_YjeE"/>
    <property type="match status" value="1"/>
</dbReference>
<evidence type="ECO:0000256" key="5">
    <source>
        <dbReference type="ARBA" id="ARBA00022694"/>
    </source>
</evidence>
<accession>A0A929B893</accession>
<keyword evidence="6" id="KW-0479">Metal-binding</keyword>
<gene>
    <name evidence="12" type="primary">tsaE</name>
    <name evidence="12" type="ORF">IQ251_11335</name>
</gene>
<comment type="similarity">
    <text evidence="2">Belongs to the TsaE family.</text>
</comment>
<evidence type="ECO:0000256" key="7">
    <source>
        <dbReference type="ARBA" id="ARBA00022741"/>
    </source>
</evidence>